<protein>
    <submittedName>
        <fullName evidence="2">BPI2 domain-containing protein</fullName>
    </submittedName>
</protein>
<dbReference type="Proteomes" id="UP000035642">
    <property type="component" value="Unassembled WGS sequence"/>
</dbReference>
<keyword evidence="1" id="KW-1185">Reference proteome</keyword>
<organism evidence="1 2">
    <name type="scientific">Angiostrongylus cantonensis</name>
    <name type="common">Rat lungworm</name>
    <dbReference type="NCBI Taxonomy" id="6313"/>
    <lineage>
        <taxon>Eukaryota</taxon>
        <taxon>Metazoa</taxon>
        <taxon>Ecdysozoa</taxon>
        <taxon>Nematoda</taxon>
        <taxon>Chromadorea</taxon>
        <taxon>Rhabditida</taxon>
        <taxon>Rhabditina</taxon>
        <taxon>Rhabditomorpha</taxon>
        <taxon>Strongyloidea</taxon>
        <taxon>Metastrongylidae</taxon>
        <taxon>Angiostrongylus</taxon>
    </lineage>
</organism>
<dbReference type="WBParaSite" id="ACAC_0000472101-mRNA-1">
    <property type="protein sequence ID" value="ACAC_0000472101-mRNA-1"/>
    <property type="gene ID" value="ACAC_0000472101"/>
</dbReference>
<reference evidence="1" key="1">
    <citation type="submission" date="2012-09" db="EMBL/GenBank/DDBJ databases">
        <authorList>
            <person name="Martin A.A."/>
        </authorList>
    </citation>
    <scope>NUCLEOTIDE SEQUENCE</scope>
</reference>
<dbReference type="STRING" id="6313.A0A0K0D3S6"/>
<reference evidence="2" key="2">
    <citation type="submission" date="2017-02" db="UniProtKB">
        <authorList>
            <consortium name="WormBaseParasite"/>
        </authorList>
    </citation>
    <scope>IDENTIFICATION</scope>
</reference>
<proteinExistence type="predicted"/>
<evidence type="ECO:0000313" key="1">
    <source>
        <dbReference type="Proteomes" id="UP000035642"/>
    </source>
</evidence>
<accession>A0A0K0D3S6</accession>
<evidence type="ECO:0000313" key="2">
    <source>
        <dbReference type="WBParaSite" id="ACAC_0000472101-mRNA-1"/>
    </source>
</evidence>
<dbReference type="AlphaFoldDB" id="A0A0K0D3S6"/>
<sequence length="326" mass="36823">MHIWPLQRFTVAYRYDQYLVSFSVKQSEGDVKWSIHMSSAPYEMATMKENCKQVKKSPHILRNLPLTERTVSGSEIIGNTVVLNNENSILACATVILPGLPLLRASFHVAPFEGHIHIIPFQNKARILPDLRYDSDLENEDLEAGILSWKFVSDCEGKITAKESVNENELGVDSRATGILVHFSEIPRNFTFQMLRLLLNGEMLACAPIFNVELRQVRRGLHLLSQAHYFEPVRSASDFTMGNLHIRDDCLDIATETVHSNFENFYPTMNIFGMDSVVLKSLVANNSCGPLRPQFPPLVFVVYTSFQSFPKFISHSAIALTCSTLQ</sequence>
<name>A0A0K0D3S6_ANGCA</name>